<gene>
    <name evidence="2" type="ORF">CANARDRAFT_226945</name>
</gene>
<dbReference type="AlphaFoldDB" id="A0A1E4STK7"/>
<evidence type="ECO:0008006" key="4">
    <source>
        <dbReference type="Google" id="ProtNLM"/>
    </source>
</evidence>
<dbReference type="GO" id="GO:0000470">
    <property type="term" value="P:maturation of LSU-rRNA"/>
    <property type="evidence" value="ECO:0007669"/>
    <property type="project" value="TreeGrafter"/>
</dbReference>
<protein>
    <recommendedName>
        <fullName evidence="4">Rrp15p-domain-containing protein</fullName>
    </recommendedName>
</protein>
<organism evidence="2 3">
    <name type="scientific">[Candida] arabinofermentans NRRL YB-2248</name>
    <dbReference type="NCBI Taxonomy" id="983967"/>
    <lineage>
        <taxon>Eukaryota</taxon>
        <taxon>Fungi</taxon>
        <taxon>Dikarya</taxon>
        <taxon>Ascomycota</taxon>
        <taxon>Saccharomycotina</taxon>
        <taxon>Pichiomycetes</taxon>
        <taxon>Pichiales</taxon>
        <taxon>Pichiaceae</taxon>
        <taxon>Ogataea</taxon>
        <taxon>Ogataea/Candida clade</taxon>
    </lineage>
</organism>
<dbReference type="EMBL" id="KV453872">
    <property type="protein sequence ID" value="ODV82839.1"/>
    <property type="molecule type" value="Genomic_DNA"/>
</dbReference>
<dbReference type="Pfam" id="PF07890">
    <property type="entry name" value="Rrp15p"/>
    <property type="match status" value="1"/>
</dbReference>
<dbReference type="InterPro" id="IPR012459">
    <property type="entry name" value="Rrp15"/>
</dbReference>
<accession>A0A1E4STK7</accession>
<evidence type="ECO:0000313" key="3">
    <source>
        <dbReference type="Proteomes" id="UP000094801"/>
    </source>
</evidence>
<dbReference type="Proteomes" id="UP000094801">
    <property type="component" value="Unassembled WGS sequence"/>
</dbReference>
<dbReference type="PANTHER" id="PTHR13245:SF14">
    <property type="entry name" value="RRP15-LIKE PROTEIN"/>
    <property type="match status" value="1"/>
</dbReference>
<dbReference type="PANTHER" id="PTHR13245">
    <property type="entry name" value="RRP15-LIKE PROTEIN"/>
    <property type="match status" value="1"/>
</dbReference>
<dbReference type="GO" id="GO:0030687">
    <property type="term" value="C:preribosome, large subunit precursor"/>
    <property type="evidence" value="ECO:0007669"/>
    <property type="project" value="TreeGrafter"/>
</dbReference>
<sequence>MNALLDSRLKAYDRKDPILSRSKRDLKSFDDEKLNQKAKKLILLEKKQKLIKDRKIDILPMGDNARLILENEKKLKKIAQKGVIKLFNVILTTQVETKNQLKNDKVGSGRMKELVNEVSKERFLDLIKEAGTK</sequence>
<reference evidence="3" key="1">
    <citation type="submission" date="2016-04" db="EMBL/GenBank/DDBJ databases">
        <title>Comparative genomics of biotechnologically important yeasts.</title>
        <authorList>
            <consortium name="DOE Joint Genome Institute"/>
            <person name="Riley R."/>
            <person name="Haridas S."/>
            <person name="Wolfe K.H."/>
            <person name="Lopes M.R."/>
            <person name="Hittinger C.T."/>
            <person name="Goker M."/>
            <person name="Salamov A."/>
            <person name="Wisecaver J."/>
            <person name="Long T.M."/>
            <person name="Aerts A.L."/>
            <person name="Barry K."/>
            <person name="Choi C."/>
            <person name="Clum A."/>
            <person name="Coughlan A.Y."/>
            <person name="Deshpande S."/>
            <person name="Douglass A.P."/>
            <person name="Hanson S.J."/>
            <person name="Klenk H.-P."/>
            <person name="Labutti K."/>
            <person name="Lapidus A."/>
            <person name="Lindquist E."/>
            <person name="Lipzen A."/>
            <person name="Meier-Kolthoff J.P."/>
            <person name="Ohm R.A."/>
            <person name="Otillar R.P."/>
            <person name="Pangilinan J."/>
            <person name="Peng Y."/>
            <person name="Rokas A."/>
            <person name="Rosa C.A."/>
            <person name="Scheuner C."/>
            <person name="Sibirny A.A."/>
            <person name="Slot J.C."/>
            <person name="Stielow J.B."/>
            <person name="Sun H."/>
            <person name="Kurtzman C.P."/>
            <person name="Blackwell M."/>
            <person name="Grigoriev I.V."/>
            <person name="Jeffries T.W."/>
        </authorList>
    </citation>
    <scope>NUCLEOTIDE SEQUENCE [LARGE SCALE GENOMIC DNA]</scope>
    <source>
        <strain evidence="3">NRRL YB-2248</strain>
    </source>
</reference>
<dbReference type="STRING" id="983967.A0A1E4STK7"/>
<proteinExistence type="inferred from homology"/>
<evidence type="ECO:0000313" key="2">
    <source>
        <dbReference type="EMBL" id="ODV82839.1"/>
    </source>
</evidence>
<dbReference type="OrthoDB" id="20949at2759"/>
<dbReference type="GO" id="GO:0000460">
    <property type="term" value="P:maturation of 5.8S rRNA"/>
    <property type="evidence" value="ECO:0007669"/>
    <property type="project" value="TreeGrafter"/>
</dbReference>
<keyword evidence="3" id="KW-1185">Reference proteome</keyword>
<name>A0A1E4STK7_9ASCO</name>
<evidence type="ECO:0000256" key="1">
    <source>
        <dbReference type="ARBA" id="ARBA00007462"/>
    </source>
</evidence>
<comment type="similarity">
    <text evidence="1">Belongs to the RRP15 family.</text>
</comment>